<feature type="signal peptide" evidence="1">
    <location>
        <begin position="1"/>
        <end position="18"/>
    </location>
</feature>
<dbReference type="PATRIC" id="fig|867902.3.peg.764"/>
<proteinExistence type="predicted"/>
<accession>I3ZZ47</accession>
<dbReference type="RefSeq" id="WP_014790582.1">
    <property type="nucleotide sequence ID" value="NC_018016.1"/>
</dbReference>
<sequence>MKKLFLLVIVAVASIANAQVGNFKIGGNVALPIGIFGDAYTFSVGADVAYSFNVVPNLGLGITTGYQHHFGKKTEKAVVCGNSTYTEETKSIGIIPLAGLVKYNVTPELFVGADLGAAFVTGGGESITAFYYQPKIGYQVNQHEIALGYRGLNKNNESVGAISLGYAYNF</sequence>
<evidence type="ECO:0000313" key="3">
    <source>
        <dbReference type="Proteomes" id="UP000006051"/>
    </source>
</evidence>
<dbReference type="HOGENOM" id="CLU_116186_1_0_10"/>
<name>I3ZZ47_ORNRL</name>
<dbReference type="EMBL" id="CP003283">
    <property type="protein sequence ID" value="AFL96981.1"/>
    <property type="molecule type" value="Genomic_DNA"/>
</dbReference>
<feature type="chain" id="PRO_5003684592" evidence="1">
    <location>
        <begin position="19"/>
        <end position="170"/>
    </location>
</feature>
<evidence type="ECO:0000313" key="2">
    <source>
        <dbReference type="EMBL" id="AFL96981.1"/>
    </source>
</evidence>
<dbReference type="GeneID" id="71569077"/>
<keyword evidence="1" id="KW-0732">Signal</keyword>
<evidence type="ECO:0000256" key="1">
    <source>
        <dbReference type="SAM" id="SignalP"/>
    </source>
</evidence>
<dbReference type="eggNOG" id="ENOG5032URC">
    <property type="taxonomic scope" value="Bacteria"/>
</dbReference>
<keyword evidence="3" id="KW-1185">Reference proteome</keyword>
<dbReference type="AlphaFoldDB" id="I3ZZ47"/>
<organism evidence="2 3">
    <name type="scientific">Ornithobacterium rhinotracheale (strain ATCC 51463 / DSM 15997 / CCUG 23171 / CIP 104009 / LMG 9086)</name>
    <dbReference type="NCBI Taxonomy" id="867902"/>
    <lineage>
        <taxon>Bacteria</taxon>
        <taxon>Pseudomonadati</taxon>
        <taxon>Bacteroidota</taxon>
        <taxon>Flavobacteriia</taxon>
        <taxon>Flavobacteriales</taxon>
        <taxon>Weeksellaceae</taxon>
        <taxon>Ornithobacterium</taxon>
    </lineage>
</organism>
<gene>
    <name evidence="2" type="ordered locus">Ornrh_0784</name>
</gene>
<protein>
    <submittedName>
        <fullName evidence="2">Uncharacterized protein</fullName>
    </submittedName>
</protein>
<dbReference type="SUPFAM" id="SSF56925">
    <property type="entry name" value="OMPA-like"/>
    <property type="match status" value="1"/>
</dbReference>
<dbReference type="Proteomes" id="UP000006051">
    <property type="component" value="Chromosome"/>
</dbReference>
<reference evidence="2 3" key="1">
    <citation type="submission" date="2012-06" db="EMBL/GenBank/DDBJ databases">
        <title>The complete genome of Ornithobacterium rhinotracheale DSM 15997.</title>
        <authorList>
            <consortium name="US DOE Joint Genome Institute (JGI-PGF)"/>
            <person name="Lucas S."/>
            <person name="Copeland A."/>
            <person name="Lapidus A."/>
            <person name="Goodwin L."/>
            <person name="Pitluck S."/>
            <person name="Peters L."/>
            <person name="Mikhailova N."/>
            <person name="Teshima H."/>
            <person name="Kyrpides N."/>
            <person name="Mavromatis K."/>
            <person name="Pagani I."/>
            <person name="Ivanova N."/>
            <person name="Ovchinnikova G."/>
            <person name="Zeytun A."/>
            <person name="Detter J.C."/>
            <person name="Han C."/>
            <person name="Land M."/>
            <person name="Hauser L."/>
            <person name="Markowitz V."/>
            <person name="Cheng J.-F."/>
            <person name="Hugenholtz P."/>
            <person name="Woyke T."/>
            <person name="Wu D."/>
            <person name="Lang E."/>
            <person name="Kopitz M."/>
            <person name="Brambilla E."/>
            <person name="Klenk H.-P."/>
            <person name="Eisen J.A."/>
        </authorList>
    </citation>
    <scope>NUCLEOTIDE SEQUENCE [LARGE SCALE GENOMIC DNA]</scope>
    <source>
        <strain evidence="3">ATCC 51463 / DSM 15997 / CCUG 23171 / LMG 9086</strain>
    </source>
</reference>
<dbReference type="InterPro" id="IPR011250">
    <property type="entry name" value="OMP/PagP_B-barrel"/>
</dbReference>
<dbReference type="KEGG" id="orh:Ornrh_0784"/>
<dbReference type="GeneID" id="97257494"/>
<dbReference type="STRING" id="867902.Ornrh_0784"/>